<dbReference type="EMBL" id="RBNL01001948">
    <property type="protein sequence ID" value="RML83579.1"/>
    <property type="molecule type" value="Genomic_DNA"/>
</dbReference>
<evidence type="ECO:0000313" key="1">
    <source>
        <dbReference type="EMBL" id="RML83579.1"/>
    </source>
</evidence>
<accession>A0A3M2Z5L1</accession>
<gene>
    <name evidence="1" type="ORF">APX70_07022</name>
</gene>
<dbReference type="Proteomes" id="UP000282378">
    <property type="component" value="Unassembled WGS sequence"/>
</dbReference>
<name>A0A3M2Z5L1_PSEYM</name>
<organism evidence="1 2">
    <name type="scientific">Pseudomonas syringae pv. maculicola</name>
    <dbReference type="NCBI Taxonomy" id="59511"/>
    <lineage>
        <taxon>Bacteria</taxon>
        <taxon>Pseudomonadati</taxon>
        <taxon>Pseudomonadota</taxon>
        <taxon>Gammaproteobacteria</taxon>
        <taxon>Pseudomonadales</taxon>
        <taxon>Pseudomonadaceae</taxon>
        <taxon>Pseudomonas</taxon>
    </lineage>
</organism>
<proteinExistence type="predicted"/>
<sequence>MPLDLFSPQVATAAQHPIFKMMSEEIYGPERAVLSQ</sequence>
<comment type="caution">
    <text evidence="1">The sequence shown here is derived from an EMBL/GenBank/DDBJ whole genome shotgun (WGS) entry which is preliminary data.</text>
</comment>
<protein>
    <submittedName>
        <fullName evidence="1">Uncharacterized protein</fullName>
    </submittedName>
</protein>
<dbReference type="AlphaFoldDB" id="A0A3M2Z5L1"/>
<evidence type="ECO:0000313" key="2">
    <source>
        <dbReference type="Proteomes" id="UP000282378"/>
    </source>
</evidence>
<reference evidence="1 2" key="1">
    <citation type="submission" date="2018-08" db="EMBL/GenBank/DDBJ databases">
        <title>Recombination of ecologically and evolutionarily significant loci maintains genetic cohesion in the Pseudomonas syringae species complex.</title>
        <authorList>
            <person name="Dillon M."/>
            <person name="Thakur S."/>
            <person name="Almeida R.N.D."/>
            <person name="Weir B.S."/>
            <person name="Guttman D.S."/>
        </authorList>
    </citation>
    <scope>NUCLEOTIDE SEQUENCE [LARGE SCALE GENOMIC DNA]</scope>
    <source>
        <strain evidence="1 2">88_10</strain>
    </source>
</reference>
<feature type="non-terminal residue" evidence="1">
    <location>
        <position position="36"/>
    </location>
</feature>